<comment type="caution">
    <text evidence="2">The sequence shown here is derived from an EMBL/GenBank/DDBJ whole genome shotgun (WGS) entry which is preliminary data.</text>
</comment>
<protein>
    <submittedName>
        <fullName evidence="2">Uncharacterized protein</fullName>
    </submittedName>
</protein>
<sequence length="102" mass="10766">MLLAVAVAVAEGLARVVAVAAARCRPCDWSLESCAYHRRACDVCGNVRGANAPATDFGHLPRNAAELEDQGQIFLVTSQMFLPGGAFLGNGVLRVCLKVHCP</sequence>
<name>A0A6A3Z7I5_9STRA</name>
<accession>A0A6A3Z7I5</accession>
<feature type="chain" id="PRO_5025348730" evidence="1">
    <location>
        <begin position="19"/>
        <end position="102"/>
    </location>
</feature>
<keyword evidence="1" id="KW-0732">Signal</keyword>
<evidence type="ECO:0000313" key="3">
    <source>
        <dbReference type="Proteomes" id="UP000440367"/>
    </source>
</evidence>
<dbReference type="AlphaFoldDB" id="A0A6A3Z7I5"/>
<feature type="signal peptide" evidence="1">
    <location>
        <begin position="1"/>
        <end position="18"/>
    </location>
</feature>
<organism evidence="2 3">
    <name type="scientific">Phytophthora fragariae</name>
    <dbReference type="NCBI Taxonomy" id="53985"/>
    <lineage>
        <taxon>Eukaryota</taxon>
        <taxon>Sar</taxon>
        <taxon>Stramenopiles</taxon>
        <taxon>Oomycota</taxon>
        <taxon>Peronosporomycetes</taxon>
        <taxon>Peronosporales</taxon>
        <taxon>Peronosporaceae</taxon>
        <taxon>Phytophthora</taxon>
    </lineage>
</organism>
<dbReference type="Proteomes" id="UP000440367">
    <property type="component" value="Unassembled WGS sequence"/>
</dbReference>
<dbReference type="EMBL" id="QXGD01000635">
    <property type="protein sequence ID" value="KAE9230874.1"/>
    <property type="molecule type" value="Genomic_DNA"/>
</dbReference>
<evidence type="ECO:0000313" key="2">
    <source>
        <dbReference type="EMBL" id="KAE9230874.1"/>
    </source>
</evidence>
<reference evidence="2 3" key="1">
    <citation type="submission" date="2018-08" db="EMBL/GenBank/DDBJ databases">
        <title>Genomic investigation of the strawberry pathogen Phytophthora fragariae indicates pathogenicity is determined by transcriptional variation in three key races.</title>
        <authorList>
            <person name="Adams T.M."/>
            <person name="Armitage A.D."/>
            <person name="Sobczyk M.K."/>
            <person name="Bates H.J."/>
            <person name="Dunwell J.M."/>
            <person name="Nellist C.F."/>
            <person name="Harrison R.J."/>
        </authorList>
    </citation>
    <scope>NUCLEOTIDE SEQUENCE [LARGE SCALE GENOMIC DNA]</scope>
    <source>
        <strain evidence="2 3">BC-1</strain>
    </source>
</reference>
<evidence type="ECO:0000256" key="1">
    <source>
        <dbReference type="SAM" id="SignalP"/>
    </source>
</evidence>
<proteinExistence type="predicted"/>
<gene>
    <name evidence="2" type="ORF">PF002_g12859</name>
</gene>